<dbReference type="AlphaFoldDB" id="A0A5M3W391"/>
<organism evidence="1 2">
    <name type="scientific">Acrocarpospora corrugata</name>
    <dbReference type="NCBI Taxonomy" id="35763"/>
    <lineage>
        <taxon>Bacteria</taxon>
        <taxon>Bacillati</taxon>
        <taxon>Actinomycetota</taxon>
        <taxon>Actinomycetes</taxon>
        <taxon>Streptosporangiales</taxon>
        <taxon>Streptosporangiaceae</taxon>
        <taxon>Acrocarpospora</taxon>
    </lineage>
</organism>
<proteinExistence type="predicted"/>
<gene>
    <name evidence="1" type="ORF">Acor_45580</name>
</gene>
<accession>A0A5M3W391</accession>
<name>A0A5M3W391_9ACTN</name>
<sequence length="77" mass="8205">MGLDYSGYVPYQGGDGWLATTEGGGVGDLQGGLINLEDVKLDALSRMKDSLITRAARRVQDEEAGTVDQLARFDSAI</sequence>
<comment type="caution">
    <text evidence="1">The sequence shown here is derived from an EMBL/GenBank/DDBJ whole genome shotgun (WGS) entry which is preliminary data.</text>
</comment>
<evidence type="ECO:0000313" key="1">
    <source>
        <dbReference type="EMBL" id="GES02492.1"/>
    </source>
</evidence>
<dbReference type="Proteomes" id="UP000334990">
    <property type="component" value="Unassembled WGS sequence"/>
</dbReference>
<evidence type="ECO:0000313" key="2">
    <source>
        <dbReference type="Proteomes" id="UP000334990"/>
    </source>
</evidence>
<reference evidence="1 2" key="1">
    <citation type="submission" date="2019-10" db="EMBL/GenBank/DDBJ databases">
        <title>Whole genome shotgun sequence of Acrocarpospora corrugata NBRC 13972.</title>
        <authorList>
            <person name="Ichikawa N."/>
            <person name="Kimura A."/>
            <person name="Kitahashi Y."/>
            <person name="Komaki H."/>
            <person name="Oguchi A."/>
        </authorList>
    </citation>
    <scope>NUCLEOTIDE SEQUENCE [LARGE SCALE GENOMIC DNA]</scope>
    <source>
        <strain evidence="1 2">NBRC 13972</strain>
    </source>
</reference>
<keyword evidence="2" id="KW-1185">Reference proteome</keyword>
<protein>
    <submittedName>
        <fullName evidence="1">Uncharacterized protein</fullName>
    </submittedName>
</protein>
<dbReference type="RefSeq" id="WP_155338716.1">
    <property type="nucleotide sequence ID" value="NZ_BAAABN010000077.1"/>
</dbReference>
<dbReference type="EMBL" id="BLAD01000059">
    <property type="protein sequence ID" value="GES02492.1"/>
    <property type="molecule type" value="Genomic_DNA"/>
</dbReference>